<gene>
    <name evidence="1" type="ORF">SAMN05216221_2456</name>
</gene>
<dbReference type="AlphaFoldDB" id="A0A1H1UHE6"/>
<evidence type="ECO:0000313" key="2">
    <source>
        <dbReference type="Proteomes" id="UP000243359"/>
    </source>
</evidence>
<dbReference type="EMBL" id="LT629751">
    <property type="protein sequence ID" value="SDS71942.1"/>
    <property type="molecule type" value="Genomic_DNA"/>
</dbReference>
<dbReference type="InterPro" id="IPR006975">
    <property type="entry name" value="NifQ"/>
</dbReference>
<dbReference type="OrthoDB" id="192277at2"/>
<dbReference type="STRING" id="1392877.SAMN05216221_2456"/>
<dbReference type="Proteomes" id="UP000243359">
    <property type="component" value="Chromosome I"/>
</dbReference>
<dbReference type="RefSeq" id="WP_090349210.1">
    <property type="nucleotide sequence ID" value="NZ_LT629751.1"/>
</dbReference>
<sequence>MLAQAHPHIDIERAPSRPASNRDWLERILLAQRQGRSCLPAQLGLPAAAYAELIQANFPDALPLYDGAPALAAERNDLRAELLELRRDEWQELYALLLAGRAGRDALEAPMACIVAAACLGGDHLWRDLGLGSREQLRELLELNFPRLASRNVNNMRWKKFFYKQLCEQDGGYVCRSPSCERCPTYHDCFGDER</sequence>
<dbReference type="Pfam" id="PF04891">
    <property type="entry name" value="NifQ"/>
    <property type="match status" value="1"/>
</dbReference>
<reference evidence="2" key="1">
    <citation type="submission" date="2016-10" db="EMBL/GenBank/DDBJ databases">
        <authorList>
            <person name="Varghese N."/>
            <person name="Submissions S."/>
        </authorList>
    </citation>
    <scope>NUCLEOTIDE SEQUENCE [LARGE SCALE GENOMIC DNA]</scope>
    <source>
        <strain evidence="2">KCTC 32247</strain>
    </source>
</reference>
<organism evidence="1 2">
    <name type="scientific">Pseudomonas oryzae</name>
    <dbReference type="NCBI Taxonomy" id="1392877"/>
    <lineage>
        <taxon>Bacteria</taxon>
        <taxon>Pseudomonadati</taxon>
        <taxon>Pseudomonadota</taxon>
        <taxon>Gammaproteobacteria</taxon>
        <taxon>Pseudomonadales</taxon>
        <taxon>Pseudomonadaceae</taxon>
        <taxon>Pseudomonas</taxon>
    </lineage>
</organism>
<proteinExistence type="predicted"/>
<dbReference type="GO" id="GO:0030151">
    <property type="term" value="F:molybdenum ion binding"/>
    <property type="evidence" value="ECO:0007669"/>
    <property type="project" value="InterPro"/>
</dbReference>
<name>A0A1H1UHE6_9PSED</name>
<evidence type="ECO:0000313" key="1">
    <source>
        <dbReference type="EMBL" id="SDS71942.1"/>
    </source>
</evidence>
<dbReference type="GO" id="GO:0009399">
    <property type="term" value="P:nitrogen fixation"/>
    <property type="evidence" value="ECO:0007669"/>
    <property type="project" value="InterPro"/>
</dbReference>
<protein>
    <submittedName>
        <fullName evidence="1">Nitrogen fixation protein NifQ</fullName>
    </submittedName>
</protein>
<accession>A0A1H1UHE6</accession>
<keyword evidence="2" id="KW-1185">Reference proteome</keyword>